<sequence>MTPESLLQKLARQCMWSMWVLAISQNNFTLNLPQDKRTSKRLGLHCPYNVFETVTQNAAVSAEKRAKIVAAKDSRADKQNRHLLMEMFPRMPAKSMQELLEHGFQKGSGRVGRATKLDEEERIELAVHAHARHNFTDYDSYLREQRKTGDRGLSLRDKARKSVHKQVKSIANSWRPDKSDTNGTSEPRRYPQRVTTITTKAPKKPRWTKAEKLARQRIPVVVDNADARRPEGKHLGVKTALEAEAAVRRQRKRARRKARKATSATISEVPLNAIEETNVAGDVSDDSPGTPALVMTESSGNELSRTQRRRNKALESIDKLKADPYLELQDKEMWRVRQLHKKMGGTDSSLGSAVEERFSGMMRRRADWIAAKKAQRKRKESQSNCNDRRSGGREIASAV</sequence>
<feature type="region of interest" description="Disordered" evidence="1">
    <location>
        <begin position="148"/>
        <end position="189"/>
    </location>
</feature>
<evidence type="ECO:0000256" key="1">
    <source>
        <dbReference type="SAM" id="MobiDB-lite"/>
    </source>
</evidence>
<evidence type="ECO:0000313" key="3">
    <source>
        <dbReference type="EMBL" id="KAK3178062.1"/>
    </source>
</evidence>
<name>A0AAE0DPK3_9LECA</name>
<dbReference type="InterPro" id="IPR018744">
    <property type="entry name" value="DUF2293"/>
</dbReference>
<accession>A0AAE0DPK3</accession>
<evidence type="ECO:0000259" key="2">
    <source>
        <dbReference type="Pfam" id="PF10056"/>
    </source>
</evidence>
<dbReference type="PANTHER" id="PTHR38113">
    <property type="match status" value="1"/>
</dbReference>
<keyword evidence="4" id="KW-1185">Reference proteome</keyword>
<feature type="domain" description="DUF2293" evidence="2">
    <location>
        <begin position="84"/>
        <end position="175"/>
    </location>
</feature>
<dbReference type="EMBL" id="JASNWA010000003">
    <property type="protein sequence ID" value="KAK3178062.1"/>
    <property type="molecule type" value="Genomic_DNA"/>
</dbReference>
<evidence type="ECO:0000313" key="4">
    <source>
        <dbReference type="Proteomes" id="UP001276659"/>
    </source>
</evidence>
<proteinExistence type="predicted"/>
<dbReference type="AlphaFoldDB" id="A0AAE0DPK3"/>
<gene>
    <name evidence="3" type="ORF">OEA41_000194</name>
</gene>
<organism evidence="3 4">
    <name type="scientific">Lepraria neglecta</name>
    <dbReference type="NCBI Taxonomy" id="209136"/>
    <lineage>
        <taxon>Eukaryota</taxon>
        <taxon>Fungi</taxon>
        <taxon>Dikarya</taxon>
        <taxon>Ascomycota</taxon>
        <taxon>Pezizomycotina</taxon>
        <taxon>Lecanoromycetes</taxon>
        <taxon>OSLEUM clade</taxon>
        <taxon>Lecanoromycetidae</taxon>
        <taxon>Lecanorales</taxon>
        <taxon>Lecanorineae</taxon>
        <taxon>Stereocaulaceae</taxon>
        <taxon>Lepraria</taxon>
    </lineage>
</organism>
<protein>
    <recommendedName>
        <fullName evidence="2">DUF2293 domain-containing protein</fullName>
    </recommendedName>
</protein>
<feature type="compositionally biased region" description="Basic residues" evidence="1">
    <location>
        <begin position="158"/>
        <end position="167"/>
    </location>
</feature>
<dbReference type="Proteomes" id="UP001276659">
    <property type="component" value="Unassembled WGS sequence"/>
</dbReference>
<feature type="region of interest" description="Disordered" evidence="1">
    <location>
        <begin position="370"/>
        <end position="399"/>
    </location>
</feature>
<dbReference type="Pfam" id="PF10056">
    <property type="entry name" value="DUF2293"/>
    <property type="match status" value="1"/>
</dbReference>
<dbReference type="PANTHER" id="PTHR38113:SF2">
    <property type="entry name" value="DUF2293 DOMAIN-CONTAINING PROTEIN"/>
    <property type="match status" value="1"/>
</dbReference>
<feature type="compositionally biased region" description="Basic and acidic residues" evidence="1">
    <location>
        <begin position="148"/>
        <end position="157"/>
    </location>
</feature>
<reference evidence="3" key="1">
    <citation type="submission" date="2022-11" db="EMBL/GenBank/DDBJ databases">
        <title>Chromosomal genome sequence assembly and mating type (MAT) locus characterization of the leprose asexual lichenized fungus Lepraria neglecta (Nyl.) Erichsen.</title>
        <authorList>
            <person name="Allen J.L."/>
            <person name="Pfeffer B."/>
        </authorList>
    </citation>
    <scope>NUCLEOTIDE SEQUENCE</scope>
    <source>
        <strain evidence="3">Allen 5258</strain>
    </source>
</reference>
<comment type="caution">
    <text evidence="3">The sequence shown here is derived from an EMBL/GenBank/DDBJ whole genome shotgun (WGS) entry which is preliminary data.</text>
</comment>